<evidence type="ECO:0000256" key="1">
    <source>
        <dbReference type="SAM" id="Phobius"/>
    </source>
</evidence>
<dbReference type="AlphaFoldDB" id="A0A1R3KRC4"/>
<accession>A0A1R3KRC4</accession>
<name>A0A1R3KRC4_9ROSI</name>
<protein>
    <submittedName>
        <fullName evidence="2">Uncharacterized protein</fullName>
    </submittedName>
</protein>
<dbReference type="Proteomes" id="UP000187203">
    <property type="component" value="Unassembled WGS sequence"/>
</dbReference>
<keyword evidence="1" id="KW-0472">Membrane</keyword>
<evidence type="ECO:0000313" key="3">
    <source>
        <dbReference type="Proteomes" id="UP000187203"/>
    </source>
</evidence>
<proteinExistence type="predicted"/>
<gene>
    <name evidence="2" type="ORF">COLO4_05300</name>
</gene>
<organism evidence="2 3">
    <name type="scientific">Corchorus olitorius</name>
    <dbReference type="NCBI Taxonomy" id="93759"/>
    <lineage>
        <taxon>Eukaryota</taxon>
        <taxon>Viridiplantae</taxon>
        <taxon>Streptophyta</taxon>
        <taxon>Embryophyta</taxon>
        <taxon>Tracheophyta</taxon>
        <taxon>Spermatophyta</taxon>
        <taxon>Magnoliopsida</taxon>
        <taxon>eudicotyledons</taxon>
        <taxon>Gunneridae</taxon>
        <taxon>Pentapetalae</taxon>
        <taxon>rosids</taxon>
        <taxon>malvids</taxon>
        <taxon>Malvales</taxon>
        <taxon>Malvaceae</taxon>
        <taxon>Grewioideae</taxon>
        <taxon>Apeibeae</taxon>
        <taxon>Corchorus</taxon>
    </lineage>
</organism>
<keyword evidence="1" id="KW-0812">Transmembrane</keyword>
<comment type="caution">
    <text evidence="2">The sequence shown here is derived from an EMBL/GenBank/DDBJ whole genome shotgun (WGS) entry which is preliminary data.</text>
</comment>
<evidence type="ECO:0000313" key="2">
    <source>
        <dbReference type="EMBL" id="OMP09614.1"/>
    </source>
</evidence>
<reference evidence="3" key="1">
    <citation type="submission" date="2013-09" db="EMBL/GenBank/DDBJ databases">
        <title>Corchorus olitorius genome sequencing.</title>
        <authorList>
            <person name="Alam M."/>
            <person name="Haque M.S."/>
            <person name="Islam M.S."/>
            <person name="Emdad E.M."/>
            <person name="Islam M.M."/>
            <person name="Ahmed B."/>
            <person name="Halim A."/>
            <person name="Hossen Q.M.M."/>
            <person name="Hossain M.Z."/>
            <person name="Ahmed R."/>
            <person name="Khan M.M."/>
            <person name="Islam R."/>
            <person name="Rashid M.M."/>
            <person name="Khan S.A."/>
            <person name="Rahman M.S."/>
            <person name="Alam M."/>
            <person name="Yahiya A.S."/>
            <person name="Khan M.S."/>
            <person name="Azam M.S."/>
            <person name="Haque T."/>
            <person name="Lashkar M.Z.H."/>
            <person name="Akhand A.I."/>
            <person name="Morshed G."/>
            <person name="Roy S."/>
            <person name="Uddin K.S."/>
            <person name="Rabeya T."/>
            <person name="Hossain A.S."/>
            <person name="Chowdhury A."/>
            <person name="Snigdha A.R."/>
            <person name="Mortoza M.S."/>
            <person name="Matin S.A."/>
            <person name="Hoque S.M.E."/>
            <person name="Islam M.K."/>
            <person name="Roy D.K."/>
            <person name="Haider R."/>
            <person name="Moosa M.M."/>
            <person name="Elias S.M."/>
            <person name="Hasan A.M."/>
            <person name="Jahan S."/>
            <person name="Shafiuddin M."/>
            <person name="Mahmood N."/>
            <person name="Shommy N.S."/>
        </authorList>
    </citation>
    <scope>NUCLEOTIDE SEQUENCE [LARGE SCALE GENOMIC DNA]</scope>
    <source>
        <strain evidence="3">cv. O-4</strain>
    </source>
</reference>
<keyword evidence="1" id="KW-1133">Transmembrane helix</keyword>
<dbReference type="EMBL" id="AWUE01012293">
    <property type="protein sequence ID" value="OMP09614.1"/>
    <property type="molecule type" value="Genomic_DNA"/>
</dbReference>
<feature type="transmembrane region" description="Helical" evidence="1">
    <location>
        <begin position="92"/>
        <end position="117"/>
    </location>
</feature>
<sequence length="151" mass="16979">MVDRRSFLGSEKGIFEEFEASIETFEARFEPKRLRPDPVQTIPDGPPTQPGSPVCARILSLCALLPPFITISKFLCYPVCLDFCALFKLASYAAFLYVIPSIEICLAHFLILMVFAFDLCSHDAKQCETVPFKTGHSFTATFNMVLVWQTV</sequence>
<keyword evidence="3" id="KW-1185">Reference proteome</keyword>